<reference evidence="1 2" key="1">
    <citation type="submission" date="2016-04" db="EMBL/GenBank/DDBJ databases">
        <title>Comparative genomics of Morganella phages MP1 and MP2 define new clades among the T4 and T7-like Viruses.</title>
        <authorList>
            <person name="Pinto G."/>
            <person name="Oliveira A."/>
            <person name="Malgorzata L."/>
            <person name="Kropinski A."/>
            <person name="Azeredo J."/>
        </authorList>
    </citation>
    <scope>NUCLEOTIDE SEQUENCE [LARGE SCALE GENOMIC DNA]</scope>
</reference>
<dbReference type="Proteomes" id="UP000203816">
    <property type="component" value="Segment"/>
</dbReference>
<dbReference type="OrthoDB" id="34442at10239"/>
<accession>A0A192YAI4</accession>
<keyword evidence="2" id="KW-1185">Reference proteome</keyword>
<dbReference type="EMBL" id="KX078569">
    <property type="protein sequence ID" value="ANM46547.1"/>
    <property type="molecule type" value="Genomic_DNA"/>
</dbReference>
<dbReference type="GeneID" id="29059340"/>
<evidence type="ECO:0000313" key="2">
    <source>
        <dbReference type="Proteomes" id="UP000203816"/>
    </source>
</evidence>
<dbReference type="KEGG" id="vg:29059340"/>
<protein>
    <submittedName>
        <fullName evidence="1">Uncharacterized protein</fullName>
    </submittedName>
</protein>
<organism evidence="1 2">
    <name type="scientific">Morganella phage vB_MmoM_MP1</name>
    <dbReference type="NCBI Taxonomy" id="1852628"/>
    <lineage>
        <taxon>Viruses</taxon>
        <taxon>Duplodnaviria</taxon>
        <taxon>Heunggongvirae</taxon>
        <taxon>Uroviricota</taxon>
        <taxon>Caudoviricetes</taxon>
        <taxon>Pantevenvirales</taxon>
        <taxon>Straboviridae</taxon>
        <taxon>Gualtarvirus</taxon>
        <taxon>Gualtarvirus mp1</taxon>
    </lineage>
</organism>
<name>A0A192YAI4_9CAUD</name>
<evidence type="ECO:0000313" key="1">
    <source>
        <dbReference type="EMBL" id="ANM46547.1"/>
    </source>
</evidence>
<sequence>MKIEVNWSGGYPTLCSGAWTIVIDGIKLTGLEQEHFGTYGKYHMWHFEDWNDVWETYTAGYGFNSWYKNLMTHDTNGLKSSLIRHGFDINNEAFIEDLYEAIQEKDWRHSSCGGCI</sequence>
<proteinExistence type="predicted"/>
<dbReference type="RefSeq" id="YP_009279978.1">
    <property type="nucleotide sequence ID" value="NC_031020.1"/>
</dbReference>
<gene>
    <name evidence="1" type="ORF">MP1_gp0120</name>
</gene>